<evidence type="ECO:0000313" key="2">
    <source>
        <dbReference type="Proteomes" id="UP000237968"/>
    </source>
</evidence>
<dbReference type="Proteomes" id="UP000237968">
    <property type="component" value="Unassembled WGS sequence"/>
</dbReference>
<proteinExistence type="predicted"/>
<dbReference type="AlphaFoldDB" id="A0A2S9XVB4"/>
<reference evidence="1 2" key="1">
    <citation type="submission" date="2018-03" db="EMBL/GenBank/DDBJ databases">
        <title>Draft Genome Sequences of the Obligatory Marine Myxobacteria Enhygromyxa salina SWB005.</title>
        <authorList>
            <person name="Poehlein A."/>
            <person name="Moghaddam J.A."/>
            <person name="Harms H."/>
            <person name="Alanjari M."/>
            <person name="Koenig G.M."/>
            <person name="Daniel R."/>
            <person name="Schaeberle T.F."/>
        </authorList>
    </citation>
    <scope>NUCLEOTIDE SEQUENCE [LARGE SCALE GENOMIC DNA]</scope>
    <source>
        <strain evidence="1 2">SWB005</strain>
    </source>
</reference>
<protein>
    <submittedName>
        <fullName evidence="1">Uncharacterized protein</fullName>
    </submittedName>
</protein>
<gene>
    <name evidence="1" type="ORF">ENSA5_35660</name>
</gene>
<sequence>MIRDGPMQIIGHGRDLALSIDGWPRAFGLDGLHDPGLEPPLDAIERDHRVAGAYAVGPSGDLFLVVHAVNPTRGWYDAVVLRRSPAGWQELAVDSDPALIGYYSALFLRDGAVIGLLAYRPNEEPVDLSSRAADERVERARARAKTGFVRLAGSSDASIPVLPADRALDRVQATADGTVHALAVATTSPDGPPERVSEVLSWPPGASAPTRARLPEPVPDHLGLSARDADVLVFGDERYLVRNDGGAWAQIPVDLSPGEEPAGAGDRILAAVSSPAGELWLTLEDASRGPYVLLRRPVGGDWEVVHAPVPSEAAMTRRPFVYERGWVQATFEDDLEHPRYDALAWVDGDLWILASFGPLEHPFRGVYHGIRRNVLYASVDIELEPEVLTPRYADWSDGAAEDRRAPGDCDPFWIVLDATDDAGAIPNADAMELLAGLSDDPEVAQLELLYTGEIDGRRELVLQAHAEDRPAADQLVGRVGDALSIQAFAECRARTPIKAIEEFRR</sequence>
<organism evidence="1 2">
    <name type="scientific">Enhygromyxa salina</name>
    <dbReference type="NCBI Taxonomy" id="215803"/>
    <lineage>
        <taxon>Bacteria</taxon>
        <taxon>Pseudomonadati</taxon>
        <taxon>Myxococcota</taxon>
        <taxon>Polyangia</taxon>
        <taxon>Nannocystales</taxon>
        <taxon>Nannocystaceae</taxon>
        <taxon>Enhygromyxa</taxon>
    </lineage>
</organism>
<keyword evidence="2" id="KW-1185">Reference proteome</keyword>
<dbReference type="EMBL" id="PVNK01000164">
    <property type="protein sequence ID" value="PRP96792.1"/>
    <property type="molecule type" value="Genomic_DNA"/>
</dbReference>
<accession>A0A2S9XVB4</accession>
<evidence type="ECO:0000313" key="1">
    <source>
        <dbReference type="EMBL" id="PRP96792.1"/>
    </source>
</evidence>
<comment type="caution">
    <text evidence="1">The sequence shown here is derived from an EMBL/GenBank/DDBJ whole genome shotgun (WGS) entry which is preliminary data.</text>
</comment>
<name>A0A2S9XVB4_9BACT</name>